<keyword evidence="2" id="KW-0675">Receptor</keyword>
<organism evidence="2 3">
    <name type="scientific">Ophiophagus hannah</name>
    <name type="common">King cobra</name>
    <name type="synonym">Naja hannah</name>
    <dbReference type="NCBI Taxonomy" id="8665"/>
    <lineage>
        <taxon>Eukaryota</taxon>
        <taxon>Metazoa</taxon>
        <taxon>Chordata</taxon>
        <taxon>Craniata</taxon>
        <taxon>Vertebrata</taxon>
        <taxon>Euteleostomi</taxon>
        <taxon>Lepidosauria</taxon>
        <taxon>Squamata</taxon>
        <taxon>Bifurcata</taxon>
        <taxon>Unidentata</taxon>
        <taxon>Episquamata</taxon>
        <taxon>Toxicofera</taxon>
        <taxon>Serpentes</taxon>
        <taxon>Colubroidea</taxon>
        <taxon>Elapidae</taxon>
        <taxon>Elapinae</taxon>
        <taxon>Ophiophagus</taxon>
    </lineage>
</organism>
<proteinExistence type="predicted"/>
<evidence type="ECO:0000313" key="3">
    <source>
        <dbReference type="Proteomes" id="UP000018936"/>
    </source>
</evidence>
<feature type="compositionally biased region" description="Acidic residues" evidence="1">
    <location>
        <begin position="70"/>
        <end position="81"/>
    </location>
</feature>
<reference evidence="2 3" key="1">
    <citation type="journal article" date="2013" name="Proc. Natl. Acad. Sci. U.S.A.">
        <title>The king cobra genome reveals dynamic gene evolution and adaptation in the snake venom system.</title>
        <authorList>
            <person name="Vonk F.J."/>
            <person name="Casewell N.R."/>
            <person name="Henkel C.V."/>
            <person name="Heimberg A.M."/>
            <person name="Jansen H.J."/>
            <person name="McCleary R.J."/>
            <person name="Kerkkamp H.M."/>
            <person name="Vos R.A."/>
            <person name="Guerreiro I."/>
            <person name="Calvete J.J."/>
            <person name="Wuster W."/>
            <person name="Woods A.E."/>
            <person name="Logan J.M."/>
            <person name="Harrison R.A."/>
            <person name="Castoe T.A."/>
            <person name="de Koning A.P."/>
            <person name="Pollock D.D."/>
            <person name="Yandell M."/>
            <person name="Calderon D."/>
            <person name="Renjifo C."/>
            <person name="Currier R.B."/>
            <person name="Salgado D."/>
            <person name="Pla D."/>
            <person name="Sanz L."/>
            <person name="Hyder A.S."/>
            <person name="Ribeiro J.M."/>
            <person name="Arntzen J.W."/>
            <person name="van den Thillart G.E."/>
            <person name="Boetzer M."/>
            <person name="Pirovano W."/>
            <person name="Dirks R.P."/>
            <person name="Spaink H.P."/>
            <person name="Duboule D."/>
            <person name="McGlinn E."/>
            <person name="Kini R.M."/>
            <person name="Richardson M.K."/>
        </authorList>
    </citation>
    <scope>NUCLEOTIDE SEQUENCE</scope>
    <source>
        <tissue evidence="2">Blood</tissue>
    </source>
</reference>
<dbReference type="EMBL" id="AZIM01003635">
    <property type="protein sequence ID" value="ETE61811.1"/>
    <property type="molecule type" value="Genomic_DNA"/>
</dbReference>
<sequence>MAISTSWLATRWGSTEIHNLPFLLWFAQEKERNSRRKKKKSPAIQNEERAFPPVTEDEEMGQDGSGTSGNEEEMAEEDEAESLGPFSLEPGVPNLGNFNVCGDSRSCQVMLVPKAFSKGNWTLFLLEVISLLNPRSFFHSSGSRKSARAEEVSRMRSETHHGWPGEFWEFKSTHLKDQVLVLGKIIVSCPCRSLNPRRKTKS</sequence>
<dbReference type="AlphaFoldDB" id="V8NIL6"/>
<feature type="non-terminal residue" evidence="2">
    <location>
        <position position="1"/>
    </location>
</feature>
<feature type="region of interest" description="Disordered" evidence="1">
    <location>
        <begin position="33"/>
        <end position="86"/>
    </location>
</feature>
<name>V8NIL6_OPHHA</name>
<protein>
    <submittedName>
        <fullName evidence="2">Nuclear receptor corepressor 2</fullName>
    </submittedName>
</protein>
<dbReference type="Proteomes" id="UP000018936">
    <property type="component" value="Unassembled WGS sequence"/>
</dbReference>
<accession>V8NIL6</accession>
<evidence type="ECO:0000256" key="1">
    <source>
        <dbReference type="SAM" id="MobiDB-lite"/>
    </source>
</evidence>
<gene>
    <name evidence="2" type="primary">NCOR2</name>
    <name evidence="2" type="ORF">L345_12436</name>
</gene>
<comment type="caution">
    <text evidence="2">The sequence shown here is derived from an EMBL/GenBank/DDBJ whole genome shotgun (WGS) entry which is preliminary data.</text>
</comment>
<keyword evidence="3" id="KW-1185">Reference proteome</keyword>
<evidence type="ECO:0000313" key="2">
    <source>
        <dbReference type="EMBL" id="ETE61811.1"/>
    </source>
</evidence>